<protein>
    <submittedName>
        <fullName evidence="1">Uncharacterized protein</fullName>
    </submittedName>
</protein>
<evidence type="ECO:0000313" key="1">
    <source>
        <dbReference type="EMBL" id="OVZ80176.1"/>
    </source>
</evidence>
<sequence length="80" mass="9307">MPGRRSLSPTQINLYSSYFKLHLRWLPSFTPVTYLCKLLGLHLVAAFLQLELFRVYEDMMNKKERLSALFCNLSVRAGVL</sequence>
<dbReference type="Proteomes" id="UP000195840">
    <property type="component" value="Unassembled WGS sequence"/>
</dbReference>
<keyword evidence="2" id="KW-1185">Reference proteome</keyword>
<gene>
    <name evidence="1" type="ORF">CBW52_12340</name>
</gene>
<reference evidence="1 2" key="1">
    <citation type="submission" date="2017-05" db="EMBL/GenBank/DDBJ databases">
        <title>Whole genome sequencing of Yersinia kristensenii.</title>
        <authorList>
            <person name="Campioni F."/>
        </authorList>
    </citation>
    <scope>NUCLEOTIDE SEQUENCE [LARGE SCALE GENOMIC DNA]</scope>
    <source>
        <strain evidence="1 2">CFSAN060538</strain>
    </source>
</reference>
<name>A0AB73NJH9_YERKR</name>
<evidence type="ECO:0000313" key="2">
    <source>
        <dbReference type="Proteomes" id="UP000195840"/>
    </source>
</evidence>
<accession>A0AB73NJH9</accession>
<organism evidence="1 2">
    <name type="scientific">Yersinia kristensenii</name>
    <dbReference type="NCBI Taxonomy" id="28152"/>
    <lineage>
        <taxon>Bacteria</taxon>
        <taxon>Pseudomonadati</taxon>
        <taxon>Pseudomonadota</taxon>
        <taxon>Gammaproteobacteria</taxon>
        <taxon>Enterobacterales</taxon>
        <taxon>Yersiniaceae</taxon>
        <taxon>Yersinia</taxon>
    </lineage>
</organism>
<dbReference type="AlphaFoldDB" id="A0AB73NJH9"/>
<comment type="caution">
    <text evidence="1">The sequence shown here is derived from an EMBL/GenBank/DDBJ whole genome shotgun (WGS) entry which is preliminary data.</text>
</comment>
<dbReference type="EMBL" id="NHOG01000013">
    <property type="protein sequence ID" value="OVZ80176.1"/>
    <property type="molecule type" value="Genomic_DNA"/>
</dbReference>
<proteinExistence type="predicted"/>